<keyword evidence="1" id="KW-0472">Membrane</keyword>
<comment type="caution">
    <text evidence="2">The sequence shown here is derived from an EMBL/GenBank/DDBJ whole genome shotgun (WGS) entry which is preliminary data.</text>
</comment>
<keyword evidence="1" id="KW-0812">Transmembrane</keyword>
<dbReference type="Proteomes" id="UP000772434">
    <property type="component" value="Unassembled WGS sequence"/>
</dbReference>
<evidence type="ECO:0000313" key="3">
    <source>
        <dbReference type="Proteomes" id="UP000772434"/>
    </source>
</evidence>
<name>A0A9P5PXA0_9AGAR</name>
<protein>
    <submittedName>
        <fullName evidence="2">Uncharacterized protein</fullName>
    </submittedName>
</protein>
<accession>A0A9P5PXA0</accession>
<gene>
    <name evidence="2" type="ORF">BDP27DRAFT_1324902</name>
</gene>
<reference evidence="2" key="1">
    <citation type="submission" date="2020-11" db="EMBL/GenBank/DDBJ databases">
        <authorList>
            <consortium name="DOE Joint Genome Institute"/>
            <person name="Ahrendt S."/>
            <person name="Riley R."/>
            <person name="Andreopoulos W."/>
            <person name="Labutti K."/>
            <person name="Pangilinan J."/>
            <person name="Ruiz-Duenas F.J."/>
            <person name="Barrasa J.M."/>
            <person name="Sanchez-Garcia M."/>
            <person name="Camarero S."/>
            <person name="Miyauchi S."/>
            <person name="Serrano A."/>
            <person name="Linde D."/>
            <person name="Babiker R."/>
            <person name="Drula E."/>
            <person name="Ayuso-Fernandez I."/>
            <person name="Pacheco R."/>
            <person name="Padilla G."/>
            <person name="Ferreira P."/>
            <person name="Barriuso J."/>
            <person name="Kellner H."/>
            <person name="Castanera R."/>
            <person name="Alfaro M."/>
            <person name="Ramirez L."/>
            <person name="Pisabarro A.G."/>
            <person name="Kuo A."/>
            <person name="Tritt A."/>
            <person name="Lipzen A."/>
            <person name="He G."/>
            <person name="Yan M."/>
            <person name="Ng V."/>
            <person name="Cullen D."/>
            <person name="Martin F."/>
            <person name="Rosso M.-N."/>
            <person name="Henrissat B."/>
            <person name="Hibbett D."/>
            <person name="Martinez A.T."/>
            <person name="Grigoriev I.V."/>
        </authorList>
    </citation>
    <scope>NUCLEOTIDE SEQUENCE</scope>
    <source>
        <strain evidence="2">AH 40177</strain>
    </source>
</reference>
<sequence>MRLHVSFPRHHQFSRTLLRLESIFLVCIFLCHFYYSSNFTTQLRSISGLDSF</sequence>
<feature type="transmembrane region" description="Helical" evidence="1">
    <location>
        <begin position="16"/>
        <end position="35"/>
    </location>
</feature>
<evidence type="ECO:0000313" key="2">
    <source>
        <dbReference type="EMBL" id="KAF9069745.1"/>
    </source>
</evidence>
<organism evidence="2 3">
    <name type="scientific">Rhodocollybia butyracea</name>
    <dbReference type="NCBI Taxonomy" id="206335"/>
    <lineage>
        <taxon>Eukaryota</taxon>
        <taxon>Fungi</taxon>
        <taxon>Dikarya</taxon>
        <taxon>Basidiomycota</taxon>
        <taxon>Agaricomycotina</taxon>
        <taxon>Agaricomycetes</taxon>
        <taxon>Agaricomycetidae</taxon>
        <taxon>Agaricales</taxon>
        <taxon>Marasmiineae</taxon>
        <taxon>Omphalotaceae</taxon>
        <taxon>Rhodocollybia</taxon>
    </lineage>
</organism>
<dbReference type="AlphaFoldDB" id="A0A9P5PXA0"/>
<proteinExistence type="predicted"/>
<evidence type="ECO:0000256" key="1">
    <source>
        <dbReference type="SAM" id="Phobius"/>
    </source>
</evidence>
<keyword evidence="1" id="KW-1133">Transmembrane helix</keyword>
<dbReference type="EMBL" id="JADNRY010000047">
    <property type="protein sequence ID" value="KAF9069745.1"/>
    <property type="molecule type" value="Genomic_DNA"/>
</dbReference>
<keyword evidence="3" id="KW-1185">Reference proteome</keyword>